<reference evidence="1 2" key="1">
    <citation type="journal article" date="2015" name="Genome Announc.">
        <title>Complete Genome Sequence of Microcystis aeruginosa NIES-2549, a Bloom-Forming Cyanobacterium from Lake Kasumigaura, Japan.</title>
        <authorList>
            <person name="Yamaguchi H."/>
            <person name="Suzuki S."/>
            <person name="Tanabe Y."/>
            <person name="Osana Y."/>
            <person name="Shimura Y."/>
            <person name="Ishida K."/>
            <person name="Kawachi M."/>
        </authorList>
    </citation>
    <scope>NUCLEOTIDE SEQUENCE [LARGE SCALE GENOMIC DNA]</scope>
    <source>
        <strain evidence="1 2">NIES-2549</strain>
    </source>
</reference>
<gene>
    <name evidence="1" type="ORF">MYAER_3206</name>
</gene>
<name>A0A0F6U6S1_MICAE</name>
<organism evidence="1 2">
    <name type="scientific">Microcystis aeruginosa NIES-2549</name>
    <dbReference type="NCBI Taxonomy" id="1641812"/>
    <lineage>
        <taxon>Bacteria</taxon>
        <taxon>Bacillati</taxon>
        <taxon>Cyanobacteriota</taxon>
        <taxon>Cyanophyceae</taxon>
        <taxon>Oscillatoriophycideae</taxon>
        <taxon>Chroococcales</taxon>
        <taxon>Microcystaceae</taxon>
        <taxon>Microcystis</taxon>
    </lineage>
</organism>
<proteinExistence type="predicted"/>
<dbReference type="HOGENOM" id="CLU_216391_0_0_3"/>
<evidence type="ECO:0000313" key="1">
    <source>
        <dbReference type="EMBL" id="AKE65544.1"/>
    </source>
</evidence>
<evidence type="ECO:0000313" key="2">
    <source>
        <dbReference type="Proteomes" id="UP000034103"/>
    </source>
</evidence>
<dbReference type="EMBL" id="CP011304">
    <property type="protein sequence ID" value="AKE65544.1"/>
    <property type="molecule type" value="Genomic_DNA"/>
</dbReference>
<sequence length="37" mass="4124">MFSSILGHLDAIGSSFTVLLTTQYYIVAGELPVFVFW</sequence>
<dbReference type="AlphaFoldDB" id="A0A0F6U6S1"/>
<dbReference type="Proteomes" id="UP000034103">
    <property type="component" value="Chromosome"/>
</dbReference>
<protein>
    <submittedName>
        <fullName evidence="1">Uncharacterized protein</fullName>
    </submittedName>
</protein>
<accession>A0A0F6U6S1</accession>